<sequence length="295" mass="30137">MTGSRVVIVLGGDPAGRSAAVADYLVDAGGTALILTGDPGSVDPRLDTTDEGPVEVRADDATARLEAYRSGAVDPEDEVLAALATGSDAPLAAVLGWEYARRAAAAGVWDVVMVDLDGDLAAVRRLSAAGELAGFVESRWPAHVRFASMAAGDRADTRTREAHRLSLLAGEVSTFLAGPVEVIVVGGAPDRTAALAALARGAVTPVVSADGNGGYRAEFPVPAPPTTPPSIEGDGLRLEFAGVRTVLRLPALLSRCTLVASHHDPVAGAVVAGFVPDPELWPPNLVPSGFADRSG</sequence>
<evidence type="ECO:0000313" key="1">
    <source>
        <dbReference type="EMBL" id="PAY24357.1"/>
    </source>
</evidence>
<dbReference type="OrthoDB" id="9780677at2"/>
<accession>A0A2A2WT41</accession>
<dbReference type="Proteomes" id="UP000218810">
    <property type="component" value="Unassembled WGS sequence"/>
</dbReference>
<dbReference type="AlphaFoldDB" id="A0A2A2WT41"/>
<evidence type="ECO:0000313" key="2">
    <source>
        <dbReference type="Proteomes" id="UP000218810"/>
    </source>
</evidence>
<name>A0A2A2WT41_9ACTN</name>
<comment type="caution">
    <text evidence="1">The sequence shown here is derived from an EMBL/GenBank/DDBJ whole genome shotgun (WGS) entry which is preliminary data.</text>
</comment>
<reference evidence="2" key="1">
    <citation type="submission" date="2017-09" db="EMBL/GenBank/DDBJ databases">
        <authorList>
            <person name="Zhang Y."/>
            <person name="Huang X."/>
            <person name="Liu J."/>
            <person name="Lu L."/>
            <person name="Peng K."/>
        </authorList>
    </citation>
    <scope>NUCLEOTIDE SEQUENCE [LARGE SCALE GENOMIC DNA]</scope>
    <source>
        <strain evidence="2">S-XJ-1</strain>
    </source>
</reference>
<keyword evidence="2" id="KW-1185">Reference proteome</keyword>
<dbReference type="EMBL" id="NTGA01000006">
    <property type="protein sequence ID" value="PAY24357.1"/>
    <property type="molecule type" value="Genomic_DNA"/>
</dbReference>
<gene>
    <name evidence="1" type="ORF">CEY15_03645</name>
</gene>
<proteinExistence type="predicted"/>
<protein>
    <submittedName>
        <fullName evidence="1">Uncharacterized protein</fullName>
    </submittedName>
</protein>
<organism evidence="1 2">
    <name type="scientific">Dietzia natronolimnaea</name>
    <dbReference type="NCBI Taxonomy" id="161920"/>
    <lineage>
        <taxon>Bacteria</taxon>
        <taxon>Bacillati</taxon>
        <taxon>Actinomycetota</taxon>
        <taxon>Actinomycetes</taxon>
        <taxon>Mycobacteriales</taxon>
        <taxon>Dietziaceae</taxon>
        <taxon>Dietzia</taxon>
    </lineage>
</organism>